<feature type="signal peptide" evidence="5">
    <location>
        <begin position="1"/>
        <end position="23"/>
    </location>
</feature>
<evidence type="ECO:0000259" key="6">
    <source>
        <dbReference type="Pfam" id="PF13458"/>
    </source>
</evidence>
<dbReference type="InterPro" id="IPR028082">
    <property type="entry name" value="Peripla_BP_I"/>
</dbReference>
<evidence type="ECO:0000256" key="5">
    <source>
        <dbReference type="SAM" id="SignalP"/>
    </source>
</evidence>
<dbReference type="PANTHER" id="PTHR47151">
    <property type="entry name" value="LEU/ILE/VAL-BINDING ABC TRANSPORTER SUBUNIT"/>
    <property type="match status" value="1"/>
</dbReference>
<keyword evidence="2" id="KW-0813">Transport</keyword>
<dbReference type="PRINTS" id="PR00337">
    <property type="entry name" value="LEUILEVALBP"/>
</dbReference>
<dbReference type="Gene3D" id="3.40.50.2300">
    <property type="match status" value="2"/>
</dbReference>
<name>A0ABW5DY14_9PROT</name>
<dbReference type="Proteomes" id="UP001597295">
    <property type="component" value="Unassembled WGS sequence"/>
</dbReference>
<dbReference type="SUPFAM" id="SSF53822">
    <property type="entry name" value="Periplasmic binding protein-like I"/>
    <property type="match status" value="1"/>
</dbReference>
<dbReference type="InterPro" id="IPR000709">
    <property type="entry name" value="Leu_Ile_Val-bd"/>
</dbReference>
<comment type="caution">
    <text evidence="7">The sequence shown here is derived from an EMBL/GenBank/DDBJ whole genome shotgun (WGS) entry which is preliminary data.</text>
</comment>
<organism evidence="7 8">
    <name type="scientific">Lacibacterium aquatile</name>
    <dbReference type="NCBI Taxonomy" id="1168082"/>
    <lineage>
        <taxon>Bacteria</taxon>
        <taxon>Pseudomonadati</taxon>
        <taxon>Pseudomonadota</taxon>
        <taxon>Alphaproteobacteria</taxon>
        <taxon>Rhodospirillales</taxon>
        <taxon>Rhodospirillaceae</taxon>
    </lineage>
</organism>
<dbReference type="InterPro" id="IPR028081">
    <property type="entry name" value="Leu-bd"/>
</dbReference>
<proteinExistence type="inferred from homology"/>
<feature type="chain" id="PRO_5047148376" evidence="5">
    <location>
        <begin position="24"/>
        <end position="366"/>
    </location>
</feature>
<sequence length="366" mass="38782">MRHIFLSSVIGGAAMLLAGTALADVKLHLATPTTGPVAAFGDQVRKGVEAAIAEINAKGGIKGEKIVVEVEDDACDPKQAVSVANKLVNKKAQFVIGHVCSGATIAASDVYNEEGLVMITPTATNPSLTEKGFKGIFRACGRDDQQGAIAGKFIADKFKDKKVAVIHDKQAYGKGLVDEAVKAMGAAGLKPSLEASINAGEKDFSALITRLKNEKIDVVYFGGYHPELGLMLRQAADFGYKGQFVSGEAMSSTELWSIAGQGAEGLLFTFPPDGRKMPEAADAVAALRKGGTEPEGFVLAGYATAQVYAQAFTAAKSLKTEDVLAALRAQTFQTVLGKMEFDAKGDLKQPDYRIYIWKDGKYDYAS</sequence>
<protein>
    <submittedName>
        <fullName evidence="7">ABC transporter substrate-binding protein</fullName>
    </submittedName>
</protein>
<accession>A0ABW5DY14</accession>
<evidence type="ECO:0000256" key="3">
    <source>
        <dbReference type="ARBA" id="ARBA00022729"/>
    </source>
</evidence>
<dbReference type="Pfam" id="PF13458">
    <property type="entry name" value="Peripla_BP_6"/>
    <property type="match status" value="1"/>
</dbReference>
<keyword evidence="4" id="KW-0029">Amino-acid transport</keyword>
<reference evidence="8" key="1">
    <citation type="journal article" date="2019" name="Int. J. Syst. Evol. Microbiol.">
        <title>The Global Catalogue of Microorganisms (GCM) 10K type strain sequencing project: providing services to taxonomists for standard genome sequencing and annotation.</title>
        <authorList>
            <consortium name="The Broad Institute Genomics Platform"/>
            <consortium name="The Broad Institute Genome Sequencing Center for Infectious Disease"/>
            <person name="Wu L."/>
            <person name="Ma J."/>
        </authorList>
    </citation>
    <scope>NUCLEOTIDE SEQUENCE [LARGE SCALE GENOMIC DNA]</scope>
    <source>
        <strain evidence="8">CGMCC 1.19062</strain>
    </source>
</reference>
<dbReference type="CDD" id="cd06342">
    <property type="entry name" value="PBP1_ABC_LIVBP-like"/>
    <property type="match status" value="1"/>
</dbReference>
<dbReference type="EMBL" id="JBHUIP010000016">
    <property type="protein sequence ID" value="MFD2265344.1"/>
    <property type="molecule type" value="Genomic_DNA"/>
</dbReference>
<comment type="similarity">
    <text evidence="1">Belongs to the leucine-binding protein family.</text>
</comment>
<dbReference type="PANTHER" id="PTHR47151:SF3">
    <property type="entry name" value="LEUCINE-SPECIFIC-BINDING PROTEIN"/>
    <property type="match status" value="1"/>
</dbReference>
<evidence type="ECO:0000256" key="1">
    <source>
        <dbReference type="ARBA" id="ARBA00010062"/>
    </source>
</evidence>
<keyword evidence="3 5" id="KW-0732">Signal</keyword>
<gene>
    <name evidence="7" type="ORF">ACFSM5_20740</name>
</gene>
<keyword evidence="8" id="KW-1185">Reference proteome</keyword>
<dbReference type="RefSeq" id="WP_379878580.1">
    <property type="nucleotide sequence ID" value="NZ_JBHUIP010000016.1"/>
</dbReference>
<evidence type="ECO:0000313" key="8">
    <source>
        <dbReference type="Proteomes" id="UP001597295"/>
    </source>
</evidence>
<evidence type="ECO:0000256" key="2">
    <source>
        <dbReference type="ARBA" id="ARBA00022448"/>
    </source>
</evidence>
<evidence type="ECO:0000313" key="7">
    <source>
        <dbReference type="EMBL" id="MFD2265344.1"/>
    </source>
</evidence>
<feature type="domain" description="Leucine-binding protein" evidence="6">
    <location>
        <begin position="29"/>
        <end position="360"/>
    </location>
</feature>
<evidence type="ECO:0000256" key="4">
    <source>
        <dbReference type="ARBA" id="ARBA00022970"/>
    </source>
</evidence>